<dbReference type="PIRSF" id="PIRSF500134">
    <property type="entry name" value="UDPglc_DH_bac"/>
    <property type="match status" value="1"/>
</dbReference>
<dbReference type="Pfam" id="PF03720">
    <property type="entry name" value="UDPG_MGDP_dh_C"/>
    <property type="match status" value="1"/>
</dbReference>
<dbReference type="InterPro" id="IPR017476">
    <property type="entry name" value="UDP-Glc/GDP-Man"/>
</dbReference>
<feature type="binding site" evidence="10">
    <location>
        <position position="86"/>
    </location>
    <ligand>
        <name>NAD(+)</name>
        <dbReference type="ChEBI" id="CHEBI:57540"/>
    </ligand>
</feature>
<evidence type="ECO:0000256" key="5">
    <source>
        <dbReference type="ARBA" id="ARBA00023027"/>
    </source>
</evidence>
<dbReference type="InterPro" id="IPR014026">
    <property type="entry name" value="UDP-Glc/GDP-Man_DH_dimer"/>
</dbReference>
<evidence type="ECO:0000256" key="6">
    <source>
        <dbReference type="ARBA" id="ARBA00047473"/>
    </source>
</evidence>
<evidence type="ECO:0000256" key="7">
    <source>
        <dbReference type="PIRNR" id="PIRNR000124"/>
    </source>
</evidence>
<dbReference type="SUPFAM" id="SSF48179">
    <property type="entry name" value="6-phosphogluconate dehydrogenase C-terminal domain-like"/>
    <property type="match status" value="1"/>
</dbReference>
<keyword evidence="5 7" id="KW-0520">NAD</keyword>
<dbReference type="InterPro" id="IPR008927">
    <property type="entry name" value="6-PGluconate_DH-like_C_sf"/>
</dbReference>
<evidence type="ECO:0000256" key="2">
    <source>
        <dbReference type="ARBA" id="ARBA00006601"/>
    </source>
</evidence>
<comment type="catalytic activity">
    <reaction evidence="6 7">
        <text>UDP-alpha-D-glucose + 2 NAD(+) + H2O = UDP-alpha-D-glucuronate + 2 NADH + 3 H(+)</text>
        <dbReference type="Rhea" id="RHEA:23596"/>
        <dbReference type="ChEBI" id="CHEBI:15377"/>
        <dbReference type="ChEBI" id="CHEBI:15378"/>
        <dbReference type="ChEBI" id="CHEBI:57540"/>
        <dbReference type="ChEBI" id="CHEBI:57945"/>
        <dbReference type="ChEBI" id="CHEBI:58052"/>
        <dbReference type="ChEBI" id="CHEBI:58885"/>
        <dbReference type="EC" id="1.1.1.22"/>
    </reaction>
</comment>
<dbReference type="Pfam" id="PF03721">
    <property type="entry name" value="UDPG_MGDP_dh_N"/>
    <property type="match status" value="1"/>
</dbReference>
<dbReference type="PANTHER" id="PTHR43750:SF3">
    <property type="entry name" value="UDP-GLUCOSE 6-DEHYDROGENASE TUAD"/>
    <property type="match status" value="1"/>
</dbReference>
<comment type="pathway">
    <text evidence="1">Nucleotide-sugar biosynthesis; UDP-alpha-D-glucuronate biosynthesis; UDP-alpha-D-glucuronate from UDP-alpha-D-glucose: step 1/1.</text>
</comment>
<keyword evidence="13" id="KW-1185">Reference proteome</keyword>
<name>A0A916QD31_9BACL</name>
<feature type="binding site" evidence="10">
    <location>
        <position position="263"/>
    </location>
    <ligand>
        <name>NAD(+)</name>
        <dbReference type="ChEBI" id="CHEBI:57540"/>
    </ligand>
</feature>
<dbReference type="NCBIfam" id="TIGR03026">
    <property type="entry name" value="NDP-sugDHase"/>
    <property type="match status" value="1"/>
</dbReference>
<dbReference type="RefSeq" id="WP_200965427.1">
    <property type="nucleotide sequence ID" value="NZ_BMAQ01000003.1"/>
</dbReference>
<feature type="binding site" evidence="9">
    <location>
        <begin position="152"/>
        <end position="155"/>
    </location>
    <ligand>
        <name>substrate</name>
    </ligand>
</feature>
<dbReference type="EC" id="1.1.1.22" evidence="3 7"/>
<dbReference type="GO" id="GO:0000271">
    <property type="term" value="P:polysaccharide biosynthetic process"/>
    <property type="evidence" value="ECO:0007669"/>
    <property type="project" value="InterPro"/>
</dbReference>
<feature type="binding site" evidence="10">
    <location>
        <position position="121"/>
    </location>
    <ligand>
        <name>NAD(+)</name>
        <dbReference type="ChEBI" id="CHEBI:57540"/>
    </ligand>
</feature>
<feature type="binding site" evidence="9">
    <location>
        <begin position="249"/>
        <end position="253"/>
    </location>
    <ligand>
        <name>substrate</name>
    </ligand>
</feature>
<evidence type="ECO:0000256" key="1">
    <source>
        <dbReference type="ARBA" id="ARBA00004701"/>
    </source>
</evidence>
<dbReference type="PANTHER" id="PTHR43750">
    <property type="entry name" value="UDP-GLUCOSE 6-DEHYDROGENASE TUAD"/>
    <property type="match status" value="1"/>
</dbReference>
<organism evidence="12 13">
    <name type="scientific">Insulibacter thermoxylanivorax</name>
    <dbReference type="NCBI Taxonomy" id="2749268"/>
    <lineage>
        <taxon>Bacteria</taxon>
        <taxon>Bacillati</taxon>
        <taxon>Bacillota</taxon>
        <taxon>Bacilli</taxon>
        <taxon>Bacillales</taxon>
        <taxon>Paenibacillaceae</taxon>
        <taxon>Insulibacter</taxon>
    </lineage>
</organism>
<evidence type="ECO:0000256" key="9">
    <source>
        <dbReference type="PIRSR" id="PIRSR500134-2"/>
    </source>
</evidence>
<reference evidence="12" key="2">
    <citation type="journal article" date="2021" name="Data Brief">
        <title>Draft genome sequence data of the facultative, thermophilic, xylanolytic bacterium Paenibacillus sp. strain DA-C8.</title>
        <authorList>
            <person name="Chhe C."/>
            <person name="Uke A."/>
            <person name="Baramee S."/>
            <person name="Ungkulpasvich U."/>
            <person name="Tachaapaikoon C."/>
            <person name="Pason P."/>
            <person name="Waeonukul R."/>
            <person name="Ratanakhanokchai K."/>
            <person name="Kosugi A."/>
        </authorList>
    </citation>
    <scope>NUCLEOTIDE SEQUENCE</scope>
    <source>
        <strain evidence="12">DA-C8</strain>
    </source>
</reference>
<evidence type="ECO:0000256" key="8">
    <source>
        <dbReference type="PIRSR" id="PIRSR500134-1"/>
    </source>
</evidence>
<feature type="binding site" evidence="10">
    <location>
        <position position="30"/>
    </location>
    <ligand>
        <name>NAD(+)</name>
        <dbReference type="ChEBI" id="CHEBI:57540"/>
    </ligand>
</feature>
<dbReference type="PIRSF" id="PIRSF000124">
    <property type="entry name" value="UDPglc_GDPman_dh"/>
    <property type="match status" value="1"/>
</dbReference>
<dbReference type="AlphaFoldDB" id="A0A916QD31"/>
<dbReference type="Proteomes" id="UP000654993">
    <property type="component" value="Unassembled WGS sequence"/>
</dbReference>
<feature type="binding site" evidence="9">
    <location>
        <position position="257"/>
    </location>
    <ligand>
        <name>substrate</name>
    </ligand>
</feature>
<dbReference type="InterPro" id="IPR036291">
    <property type="entry name" value="NAD(P)-bd_dom_sf"/>
</dbReference>
<dbReference type="GO" id="GO:0051287">
    <property type="term" value="F:NAD binding"/>
    <property type="evidence" value="ECO:0007669"/>
    <property type="project" value="InterPro"/>
</dbReference>
<dbReference type="SUPFAM" id="SSF51735">
    <property type="entry name" value="NAD(P)-binding Rossmann-fold domains"/>
    <property type="match status" value="1"/>
</dbReference>
<dbReference type="GO" id="GO:0003979">
    <property type="term" value="F:UDP-glucose 6-dehydrogenase activity"/>
    <property type="evidence" value="ECO:0007669"/>
    <property type="project" value="UniProtKB-EC"/>
</dbReference>
<evidence type="ECO:0000313" key="13">
    <source>
        <dbReference type="Proteomes" id="UP000654993"/>
    </source>
</evidence>
<evidence type="ECO:0000256" key="4">
    <source>
        <dbReference type="ARBA" id="ARBA00023002"/>
    </source>
</evidence>
<gene>
    <name evidence="12" type="ORF">PRECH8_04340</name>
</gene>
<dbReference type="Gene3D" id="1.20.5.100">
    <property type="entry name" value="Cytochrome c1, transmembrane anchor, C-terminal"/>
    <property type="match status" value="1"/>
</dbReference>
<feature type="binding site" evidence="9">
    <location>
        <position position="320"/>
    </location>
    <ligand>
        <name>substrate</name>
    </ligand>
</feature>
<accession>A0A916QD31</accession>
<evidence type="ECO:0000259" key="11">
    <source>
        <dbReference type="SMART" id="SM00984"/>
    </source>
</evidence>
<dbReference type="SMART" id="SM00984">
    <property type="entry name" value="UDPG_MGDP_dh_C"/>
    <property type="match status" value="1"/>
</dbReference>
<feature type="binding site" evidence="10">
    <location>
        <position position="155"/>
    </location>
    <ligand>
        <name>NAD(+)</name>
        <dbReference type="ChEBI" id="CHEBI:57540"/>
    </ligand>
</feature>
<evidence type="ECO:0000313" key="12">
    <source>
        <dbReference type="EMBL" id="GFR37138.1"/>
    </source>
</evidence>
<dbReference type="Pfam" id="PF00984">
    <property type="entry name" value="UDPG_MGDP_dh"/>
    <property type="match status" value="1"/>
</dbReference>
<feature type="binding site" evidence="9">
    <location>
        <position position="204"/>
    </location>
    <ligand>
        <name>substrate</name>
    </ligand>
</feature>
<dbReference type="EMBL" id="BMAQ01000003">
    <property type="protein sequence ID" value="GFR37138.1"/>
    <property type="molecule type" value="Genomic_DNA"/>
</dbReference>
<feature type="binding site" evidence="10">
    <location>
        <position position="327"/>
    </location>
    <ligand>
        <name>NAD(+)</name>
        <dbReference type="ChEBI" id="CHEBI:57540"/>
    </ligand>
</feature>
<dbReference type="InterPro" id="IPR036220">
    <property type="entry name" value="UDP-Glc/GDP-Man_DH_C_sf"/>
</dbReference>
<keyword evidence="4 7" id="KW-0560">Oxidoreductase</keyword>
<evidence type="ECO:0000256" key="3">
    <source>
        <dbReference type="ARBA" id="ARBA00012954"/>
    </source>
</evidence>
<reference evidence="12" key="1">
    <citation type="submission" date="2020-08" db="EMBL/GenBank/DDBJ databases">
        <authorList>
            <person name="Uke A."/>
            <person name="Chhe C."/>
            <person name="Baramee S."/>
            <person name="Kosugi A."/>
        </authorList>
    </citation>
    <scope>NUCLEOTIDE SEQUENCE</scope>
    <source>
        <strain evidence="12">DA-C8</strain>
    </source>
</reference>
<dbReference type="InterPro" id="IPR014027">
    <property type="entry name" value="UDP-Glc/GDP-Man_DH_C"/>
</dbReference>
<protein>
    <recommendedName>
        <fullName evidence="3 7">UDP-glucose 6-dehydrogenase</fullName>
        <ecNumber evidence="3 7">1.1.1.22</ecNumber>
    </recommendedName>
</protein>
<sequence length="452" mass="50132">MKILIMGLGYVGATTGLVFADLGWNVIGYDPNEERLSALARGSLPFYEPGLSDKLKEHGETGRIRFTSDLQKAISECETIFICVGTPAKEDGSADLQYIEQAAVSIGRYMQDDKLVVIKSTVPVGTNEKVAAWIAGAQPSNISFDVVSNPEFLREGRALYDAFHPERIVIGSHQPEAARKVQRLYKGISCPMVLCSPRTAELIKYASNAYLAVKISYINELARLCDRIGVDVRDVAAGMGLDSRIGRRFLHAGIGFGGSCFPKDIQALIHEAHRHGTKLTIVEQAHEVNRTQVRYAIDLWEPAIGGFENKTVAVLGLSFKKDTDDLRESPSLAIIDELLRRHAYVQAHDPLARLPEIYPRTRVKQFETMEGALYDADAVIIAADWDQYAGADWAKLKAKMHRPIIFDGKNMLSGRRLRELGYEYWGIGTNAESIGPDVSCSEHHPERMNSQV</sequence>
<comment type="similarity">
    <text evidence="2 7">Belongs to the UDP-glucose/GDP-mannose dehydrogenase family.</text>
</comment>
<feature type="domain" description="UDP-glucose/GDP-mannose dehydrogenase C-terminal" evidence="11">
    <location>
        <begin position="313"/>
        <end position="414"/>
    </location>
</feature>
<dbReference type="InterPro" id="IPR028357">
    <property type="entry name" value="UDPglc_DH_bac"/>
</dbReference>
<dbReference type="SUPFAM" id="SSF52413">
    <property type="entry name" value="UDP-glucose/GDP-mannose dehydrogenase C-terminal domain"/>
    <property type="match status" value="1"/>
</dbReference>
<feature type="binding site" evidence="10">
    <location>
        <position position="35"/>
    </location>
    <ligand>
        <name>NAD(+)</name>
        <dbReference type="ChEBI" id="CHEBI:57540"/>
    </ligand>
</feature>
<feature type="active site" description="Nucleophile" evidence="8">
    <location>
        <position position="260"/>
    </location>
</feature>
<comment type="caution">
    <text evidence="12">The sequence shown here is derived from an EMBL/GenBank/DDBJ whole genome shotgun (WGS) entry which is preliminary data.</text>
</comment>
<evidence type="ECO:0000256" key="10">
    <source>
        <dbReference type="PIRSR" id="PIRSR500134-3"/>
    </source>
</evidence>
<dbReference type="Gene3D" id="3.40.50.720">
    <property type="entry name" value="NAD(P)-binding Rossmann-like Domain"/>
    <property type="match status" value="2"/>
</dbReference>
<proteinExistence type="inferred from homology"/>
<dbReference type="InterPro" id="IPR001732">
    <property type="entry name" value="UDP-Glc/GDP-Man_DH_N"/>
</dbReference>